<evidence type="ECO:0000313" key="1">
    <source>
        <dbReference type="EMBL" id="SVA86333.1"/>
    </source>
</evidence>
<protein>
    <submittedName>
        <fullName evidence="1">Uncharacterized protein</fullName>
    </submittedName>
</protein>
<accession>A0A381ZC46</accession>
<proteinExistence type="predicted"/>
<name>A0A381ZC46_9ZZZZ</name>
<reference evidence="1" key="1">
    <citation type="submission" date="2018-05" db="EMBL/GenBank/DDBJ databases">
        <authorList>
            <person name="Lanie J.A."/>
            <person name="Ng W.-L."/>
            <person name="Kazmierczak K.M."/>
            <person name="Andrzejewski T.M."/>
            <person name="Davidsen T.M."/>
            <person name="Wayne K.J."/>
            <person name="Tettelin H."/>
            <person name="Glass J.I."/>
            <person name="Rusch D."/>
            <person name="Podicherti R."/>
            <person name="Tsui H.-C.T."/>
            <person name="Winkler M.E."/>
        </authorList>
    </citation>
    <scope>NUCLEOTIDE SEQUENCE</scope>
</reference>
<sequence length="374" mass="42028">MNPISLVWDVQFTGEGVTQKATGIMLVAMGEHIQHSVIEVMNHNRVREGQKVSRAGYTSGLRFIIDATFLDTEEILELNERALSFNHEFCSLSSVSISETLPIPLDIPTKSRFPELGRIMLCVRFTDGLGYTDAKKIRNAIGTQTKETKDGLDPIGTGKGSSGARFSEEFRSMLSDSKWLRRFPSLTGVSKGLLSGAAAGGCYDLSYDLREAVRQLTESSEEIWWSKLDPDELTLTPSLIVDPSEKLDSKFDPAHYHHLEGEKSDNYVKNMKEIEMEQTGDSDVVEDLAYTLGRMMRGRRMRKQVGVDQGLAHGNEAFVISENVILPWIAEEFVNCLGFFLMTRKPKYWRNGQCEVRVVQPFSSELIEVLKEAD</sequence>
<dbReference type="EMBL" id="UINC01020594">
    <property type="protein sequence ID" value="SVA86333.1"/>
    <property type="molecule type" value="Genomic_DNA"/>
</dbReference>
<organism evidence="1">
    <name type="scientific">marine metagenome</name>
    <dbReference type="NCBI Taxonomy" id="408172"/>
    <lineage>
        <taxon>unclassified sequences</taxon>
        <taxon>metagenomes</taxon>
        <taxon>ecological metagenomes</taxon>
    </lineage>
</organism>
<dbReference type="AlphaFoldDB" id="A0A381ZC46"/>
<gene>
    <name evidence="1" type="ORF">METZ01_LOCUS139187</name>
</gene>